<dbReference type="PANTHER" id="PTHR14332:SF3">
    <property type="entry name" value="DISRUPTED IN SCHIZOPHRENIA 1 PROTEIN"/>
    <property type="match status" value="1"/>
</dbReference>
<protein>
    <submittedName>
        <fullName evidence="4">Disrupted in schizophrenia 1 protein-like</fullName>
    </submittedName>
</protein>
<feature type="non-terminal residue" evidence="4">
    <location>
        <position position="306"/>
    </location>
</feature>
<dbReference type="GO" id="GO:0060271">
    <property type="term" value="P:cilium assembly"/>
    <property type="evidence" value="ECO:0007669"/>
    <property type="project" value="TreeGrafter"/>
</dbReference>
<evidence type="ECO:0000256" key="1">
    <source>
        <dbReference type="SAM" id="Coils"/>
    </source>
</evidence>
<evidence type="ECO:0000313" key="4">
    <source>
        <dbReference type="RefSeq" id="XP_015745441.2"/>
    </source>
</evidence>
<feature type="coiled-coil region" evidence="1">
    <location>
        <begin position="138"/>
        <end position="200"/>
    </location>
</feature>
<feature type="region of interest" description="Disordered" evidence="2">
    <location>
        <begin position="283"/>
        <end position="306"/>
    </location>
</feature>
<dbReference type="OrthoDB" id="9836442at2759"/>
<dbReference type="GO" id="GO:0005815">
    <property type="term" value="C:microtubule organizing center"/>
    <property type="evidence" value="ECO:0007669"/>
    <property type="project" value="TreeGrafter"/>
</dbReference>
<feature type="non-terminal residue" evidence="4">
    <location>
        <position position="1"/>
    </location>
</feature>
<dbReference type="RefSeq" id="XP_015745441.2">
    <property type="nucleotide sequence ID" value="XM_015889955.2"/>
</dbReference>
<organism evidence="3 4">
    <name type="scientific">Python bivittatus</name>
    <name type="common">Burmese python</name>
    <name type="synonym">Python molurus bivittatus</name>
    <dbReference type="NCBI Taxonomy" id="176946"/>
    <lineage>
        <taxon>Eukaryota</taxon>
        <taxon>Metazoa</taxon>
        <taxon>Chordata</taxon>
        <taxon>Craniata</taxon>
        <taxon>Vertebrata</taxon>
        <taxon>Euteleostomi</taxon>
        <taxon>Lepidosauria</taxon>
        <taxon>Squamata</taxon>
        <taxon>Bifurcata</taxon>
        <taxon>Unidentata</taxon>
        <taxon>Episquamata</taxon>
        <taxon>Toxicofera</taxon>
        <taxon>Serpentes</taxon>
        <taxon>Henophidia</taxon>
        <taxon>Pythonidae</taxon>
        <taxon>Python</taxon>
    </lineage>
</organism>
<dbReference type="GO" id="GO:0005874">
    <property type="term" value="C:microtubule"/>
    <property type="evidence" value="ECO:0007669"/>
    <property type="project" value="TreeGrafter"/>
</dbReference>
<keyword evidence="1" id="KW-0175">Coiled coil</keyword>
<proteinExistence type="predicted"/>
<dbReference type="AlphaFoldDB" id="A0A9F3QVB6"/>
<dbReference type="PANTHER" id="PTHR14332">
    <property type="entry name" value="DISRUPTED IN SCHIZOPHRENIA 1 PROTEIN"/>
    <property type="match status" value="1"/>
</dbReference>
<accession>A0A9F3QVB6</accession>
<keyword evidence="3" id="KW-1185">Reference proteome</keyword>
<evidence type="ECO:0000313" key="3">
    <source>
        <dbReference type="Proteomes" id="UP000695026"/>
    </source>
</evidence>
<reference evidence="4" key="1">
    <citation type="submission" date="2025-08" db="UniProtKB">
        <authorList>
            <consortium name="RefSeq"/>
        </authorList>
    </citation>
    <scope>IDENTIFICATION</scope>
    <source>
        <tissue evidence="4">Liver</tissue>
    </source>
</reference>
<dbReference type="InterPro" id="IPR026081">
    <property type="entry name" value="DISC1"/>
</dbReference>
<sequence length="306" mass="34931">KEIEVLRAKLVVLEAKDQQLRIEIQEQDCLIQDQDYELSTLLSWVSLKELQTIGKALADILAASHKIPCRLDFSESVKRLQEKEQSLNMSMTDTAAKVCTSQKFCSTLRKKMRHIEIQLPALLETKMLAASGGNFCTAKDVAEEIQSLTAERDCLEGLLHEWSTLHAKNIQKLERVKEGYKRLKEEMEQEEFAFEKKLKENTLKYMEMLEEKLQSCGRSHLLEKICEVDLEACQLLIHGFLLNKNGSSVSEGEESQTEEMEGMEDASLTLKWEHSKCFSVNSSKHGAFRHPPIGSKQQSAHCELKE</sequence>
<evidence type="ECO:0000256" key="2">
    <source>
        <dbReference type="SAM" id="MobiDB-lite"/>
    </source>
</evidence>
<dbReference type="GeneID" id="107326397"/>
<dbReference type="Proteomes" id="UP000695026">
    <property type="component" value="Unplaced"/>
</dbReference>
<dbReference type="GO" id="GO:0001764">
    <property type="term" value="P:neuron migration"/>
    <property type="evidence" value="ECO:0007669"/>
    <property type="project" value="TreeGrafter"/>
</dbReference>
<name>A0A9F3QVB6_PYTBI</name>
<dbReference type="GO" id="GO:0045111">
    <property type="term" value="C:intermediate filament cytoskeleton"/>
    <property type="evidence" value="ECO:0007669"/>
    <property type="project" value="TreeGrafter"/>
</dbReference>
<gene>
    <name evidence="4" type="primary">LOC107326397</name>
</gene>
<dbReference type="OMA" id="CHEEESQ"/>
<dbReference type="KEGG" id="pbi:107326397"/>